<protein>
    <submittedName>
        <fullName evidence="1">Uncharacterized protein</fullName>
    </submittedName>
</protein>
<sequence>MYIKMKKNILYIISSLILVLLLILAYFYFFGNLNTDKKVNSSLFIKNITWQTNWNDFVPFKKNDSLDLTFVFDADFGNILNINLDKLLKKINVKEIYINDEKKDRNSLKNIPFNNILKLRIVGDALENSLEDENIKNDIQVDVIWEKIEEIVKEEIIDKSKQLVISSFNSQNFNSNISNILEISWQNLELIDYLVIWEKKIEGIYKDNKFYARIDKATFWNWDFFVGFYLKNGKLESSPLKLTFSYNPNPINIAAITPDKISNKKDSYVVIQWNWFSKIVSLQLSNNYIFKNTLFNIINNQVATVKIPSGLTPGVYYFNIMDTKGIYNAANLKLTIN</sequence>
<proteinExistence type="predicted"/>
<evidence type="ECO:0000313" key="1">
    <source>
        <dbReference type="EMBL" id="EKD65972.1"/>
    </source>
</evidence>
<dbReference type="EMBL" id="AMFJ01021658">
    <property type="protein sequence ID" value="EKD65972.1"/>
    <property type="molecule type" value="Genomic_DNA"/>
</dbReference>
<organism evidence="1">
    <name type="scientific">uncultured bacterium</name>
    <name type="common">gcode 4</name>
    <dbReference type="NCBI Taxonomy" id="1234023"/>
    <lineage>
        <taxon>Bacteria</taxon>
        <taxon>environmental samples</taxon>
    </lineage>
</organism>
<name>K2AVU4_9BACT</name>
<reference evidence="1" key="1">
    <citation type="journal article" date="2012" name="Science">
        <title>Fermentation, hydrogen, and sulfur metabolism in multiple uncultivated bacterial phyla.</title>
        <authorList>
            <person name="Wrighton K.C."/>
            <person name="Thomas B.C."/>
            <person name="Sharon I."/>
            <person name="Miller C.S."/>
            <person name="Castelle C.J."/>
            <person name="VerBerkmoes N.C."/>
            <person name="Wilkins M.J."/>
            <person name="Hettich R.L."/>
            <person name="Lipton M.S."/>
            <person name="Williams K.H."/>
            <person name="Long P.E."/>
            <person name="Banfield J.F."/>
        </authorList>
    </citation>
    <scope>NUCLEOTIDE SEQUENCE [LARGE SCALE GENOMIC DNA]</scope>
</reference>
<gene>
    <name evidence="1" type="ORF">ACD_49C00072G0009</name>
</gene>
<dbReference type="AlphaFoldDB" id="K2AVU4"/>
<comment type="caution">
    <text evidence="1">The sequence shown here is derived from an EMBL/GenBank/DDBJ whole genome shotgun (WGS) entry which is preliminary data.</text>
</comment>
<accession>K2AVU4</accession>